<evidence type="ECO:0008006" key="4">
    <source>
        <dbReference type="Google" id="ProtNLM"/>
    </source>
</evidence>
<sequence>MVEPHRTVRVSRLSVWLIVILALTATLLYNLLSVEEEAEHTALMVTGSRILDVANKYKQYWIVNGQPSDIEAEGMRIAFNDKGWVLPTLDNDVNCLHWLTILHPTIAVFGNDSPSITQLNESGKIECQYQYKTGQQLNLMIDNSQFSVRVRVSLD</sequence>
<reference evidence="2 3" key="1">
    <citation type="submission" date="2021-02" db="EMBL/GenBank/DDBJ databases">
        <authorList>
            <person name="Park J.-S."/>
        </authorList>
    </citation>
    <scope>NUCLEOTIDE SEQUENCE [LARGE SCALE GENOMIC DNA]</scope>
    <source>
        <strain evidence="2 3">188UL20-2</strain>
    </source>
</reference>
<name>A0ABS2HKL9_9VIBR</name>
<dbReference type="Proteomes" id="UP000809621">
    <property type="component" value="Unassembled WGS sequence"/>
</dbReference>
<evidence type="ECO:0000313" key="2">
    <source>
        <dbReference type="EMBL" id="MBM7038030.1"/>
    </source>
</evidence>
<protein>
    <recommendedName>
        <fullName evidence="4">MSHA biogenesis protein MshF</fullName>
    </recommendedName>
</protein>
<proteinExistence type="predicted"/>
<evidence type="ECO:0000313" key="3">
    <source>
        <dbReference type="Proteomes" id="UP000809621"/>
    </source>
</evidence>
<dbReference type="RefSeq" id="WP_205159511.1">
    <property type="nucleotide sequence ID" value="NZ_JAFEUM010000007.1"/>
</dbReference>
<comment type="caution">
    <text evidence="2">The sequence shown here is derived from an EMBL/GenBank/DDBJ whole genome shotgun (WGS) entry which is preliminary data.</text>
</comment>
<keyword evidence="1" id="KW-0472">Membrane</keyword>
<evidence type="ECO:0000256" key="1">
    <source>
        <dbReference type="SAM" id="Phobius"/>
    </source>
</evidence>
<feature type="transmembrane region" description="Helical" evidence="1">
    <location>
        <begin position="12"/>
        <end position="32"/>
    </location>
</feature>
<accession>A0ABS2HKL9</accession>
<keyword evidence="1" id="KW-0812">Transmembrane</keyword>
<organism evidence="2 3">
    <name type="scientific">Vibrio ulleungensis</name>
    <dbReference type="NCBI Taxonomy" id="2807619"/>
    <lineage>
        <taxon>Bacteria</taxon>
        <taxon>Pseudomonadati</taxon>
        <taxon>Pseudomonadota</taxon>
        <taxon>Gammaproteobacteria</taxon>
        <taxon>Vibrionales</taxon>
        <taxon>Vibrionaceae</taxon>
        <taxon>Vibrio</taxon>
    </lineage>
</organism>
<keyword evidence="3" id="KW-1185">Reference proteome</keyword>
<dbReference type="EMBL" id="JAFEUM010000007">
    <property type="protein sequence ID" value="MBM7038030.1"/>
    <property type="molecule type" value="Genomic_DNA"/>
</dbReference>
<gene>
    <name evidence="2" type="ORF">JQC93_16670</name>
</gene>
<keyword evidence="1" id="KW-1133">Transmembrane helix</keyword>